<evidence type="ECO:0000313" key="2">
    <source>
        <dbReference type="EMBL" id="MCF2499299.1"/>
    </source>
</evidence>
<reference evidence="2" key="1">
    <citation type="submission" date="2022-01" db="EMBL/GenBank/DDBJ databases">
        <title>Novel species in genus Dyadobacter.</title>
        <authorList>
            <person name="Ma C."/>
        </authorList>
    </citation>
    <scope>NUCLEOTIDE SEQUENCE</scope>
    <source>
        <strain evidence="2">CY357</strain>
    </source>
</reference>
<evidence type="ECO:0000313" key="3">
    <source>
        <dbReference type="Proteomes" id="UP001139411"/>
    </source>
</evidence>
<organism evidence="2 3">
    <name type="scientific">Dyadobacter chenhuakuii</name>
    <dbReference type="NCBI Taxonomy" id="2909339"/>
    <lineage>
        <taxon>Bacteria</taxon>
        <taxon>Pseudomonadati</taxon>
        <taxon>Bacteroidota</taxon>
        <taxon>Cytophagia</taxon>
        <taxon>Cytophagales</taxon>
        <taxon>Spirosomataceae</taxon>
        <taxon>Dyadobacter</taxon>
    </lineage>
</organism>
<comment type="caution">
    <text evidence="2">The sequence shown here is derived from an EMBL/GenBank/DDBJ whole genome shotgun (WGS) entry which is preliminary data.</text>
</comment>
<dbReference type="Proteomes" id="UP001139411">
    <property type="component" value="Unassembled WGS sequence"/>
</dbReference>
<dbReference type="Pfam" id="PF05016">
    <property type="entry name" value="ParE_toxin"/>
    <property type="match status" value="1"/>
</dbReference>
<dbReference type="InterPro" id="IPR052747">
    <property type="entry name" value="TA_system_RelE_toxin"/>
</dbReference>
<dbReference type="PANTHER" id="PTHR38813">
    <property type="match status" value="1"/>
</dbReference>
<dbReference type="Gene3D" id="3.30.2310.20">
    <property type="entry name" value="RelE-like"/>
    <property type="match status" value="1"/>
</dbReference>
<dbReference type="PANTHER" id="PTHR38813:SF1">
    <property type="entry name" value="TOXIN RELE1-RELATED"/>
    <property type="match status" value="1"/>
</dbReference>
<evidence type="ECO:0000256" key="1">
    <source>
        <dbReference type="ARBA" id="ARBA00022649"/>
    </source>
</evidence>
<sequence length="86" mass="10027">MYKLIFTSKALKSLKAIPKSDASKILEKLEELSINPDATRNVKRLHSHPIAVFRLRIGDYRVLFDKEDALRIIEVIDLGHRKHIYE</sequence>
<keyword evidence="1" id="KW-1277">Toxin-antitoxin system</keyword>
<dbReference type="AlphaFoldDB" id="A0A9X1TSN7"/>
<accession>A0A9X1TSN7</accession>
<dbReference type="EMBL" id="JAKFFV010000008">
    <property type="protein sequence ID" value="MCF2499299.1"/>
    <property type="molecule type" value="Genomic_DNA"/>
</dbReference>
<gene>
    <name evidence="2" type="ORF">L0661_13335</name>
</gene>
<name>A0A9X1TSN7_9BACT</name>
<protein>
    <submittedName>
        <fullName evidence="2">Type II toxin-antitoxin system RelE/ParE family toxin</fullName>
    </submittedName>
</protein>
<dbReference type="InterPro" id="IPR035093">
    <property type="entry name" value="RelE/ParE_toxin_dom_sf"/>
</dbReference>
<dbReference type="SUPFAM" id="SSF143011">
    <property type="entry name" value="RelE-like"/>
    <property type="match status" value="1"/>
</dbReference>
<dbReference type="RefSeq" id="WP_235178155.1">
    <property type="nucleotide sequence ID" value="NZ_JAKFFV010000008.1"/>
</dbReference>
<proteinExistence type="predicted"/>
<dbReference type="InterPro" id="IPR007712">
    <property type="entry name" value="RelE/ParE_toxin"/>
</dbReference>